<dbReference type="InterPro" id="IPR050921">
    <property type="entry name" value="T4SS_GSP_E_ATPase"/>
</dbReference>
<evidence type="ECO:0000256" key="1">
    <source>
        <dbReference type="ARBA" id="ARBA00006611"/>
    </source>
</evidence>
<organism evidence="4 5">
    <name type="scientific">Candidatus Viridilinea halotolerans</name>
    <dbReference type="NCBI Taxonomy" id="2491704"/>
    <lineage>
        <taxon>Bacteria</taxon>
        <taxon>Bacillati</taxon>
        <taxon>Chloroflexota</taxon>
        <taxon>Chloroflexia</taxon>
        <taxon>Chloroflexales</taxon>
        <taxon>Chloroflexineae</taxon>
        <taxon>Oscillochloridaceae</taxon>
        <taxon>Candidatus Viridilinea</taxon>
    </lineage>
</organism>
<dbReference type="SUPFAM" id="SSF52540">
    <property type="entry name" value="P-loop containing nucleoside triphosphate hydrolases"/>
    <property type="match status" value="1"/>
</dbReference>
<dbReference type="Pfam" id="PF00437">
    <property type="entry name" value="T2SSE"/>
    <property type="match status" value="1"/>
</dbReference>
<evidence type="ECO:0000256" key="2">
    <source>
        <dbReference type="SAM" id="MobiDB-lite"/>
    </source>
</evidence>
<feature type="compositionally biased region" description="Polar residues" evidence="2">
    <location>
        <begin position="687"/>
        <end position="697"/>
    </location>
</feature>
<name>A0A426TR54_9CHLR</name>
<dbReference type="Gene3D" id="3.40.50.300">
    <property type="entry name" value="P-loop containing nucleotide triphosphate hydrolases"/>
    <property type="match status" value="1"/>
</dbReference>
<dbReference type="InterPro" id="IPR027417">
    <property type="entry name" value="P-loop_NTPase"/>
</dbReference>
<dbReference type="PANTHER" id="PTHR30486:SF6">
    <property type="entry name" value="TYPE IV PILUS RETRACTATION ATPASE PILT"/>
    <property type="match status" value="1"/>
</dbReference>
<feature type="domain" description="Bacterial type II secretion system protein E" evidence="3">
    <location>
        <begin position="177"/>
        <end position="374"/>
    </location>
</feature>
<dbReference type="Proteomes" id="UP000280307">
    <property type="component" value="Unassembled WGS sequence"/>
</dbReference>
<comment type="similarity">
    <text evidence="1">Belongs to the GSP E family.</text>
</comment>
<dbReference type="AlphaFoldDB" id="A0A426TR54"/>
<dbReference type="InterPro" id="IPR025662">
    <property type="entry name" value="Sigma_54_int_dom_ATP-bd_1"/>
</dbReference>
<feature type="region of interest" description="Disordered" evidence="2">
    <location>
        <begin position="686"/>
        <end position="705"/>
    </location>
</feature>
<evidence type="ECO:0000313" key="5">
    <source>
        <dbReference type="Proteomes" id="UP000280307"/>
    </source>
</evidence>
<dbReference type="InterPro" id="IPR001482">
    <property type="entry name" value="T2SS/T4SS_dom"/>
</dbReference>
<evidence type="ECO:0000259" key="3">
    <source>
        <dbReference type="Pfam" id="PF00437"/>
    </source>
</evidence>
<dbReference type="PROSITE" id="PS00675">
    <property type="entry name" value="SIGMA54_INTERACT_1"/>
    <property type="match status" value="1"/>
</dbReference>
<dbReference type="PANTHER" id="PTHR30486">
    <property type="entry name" value="TWITCHING MOTILITY PROTEIN PILT"/>
    <property type="match status" value="1"/>
</dbReference>
<dbReference type="GO" id="GO:0016887">
    <property type="term" value="F:ATP hydrolysis activity"/>
    <property type="evidence" value="ECO:0007669"/>
    <property type="project" value="InterPro"/>
</dbReference>
<protein>
    <submittedName>
        <fullName evidence="4">Secretion system protein E</fullName>
    </submittedName>
</protein>
<comment type="caution">
    <text evidence="4">The sequence shown here is derived from an EMBL/GenBank/DDBJ whole genome shotgun (WGS) entry which is preliminary data.</text>
</comment>
<reference evidence="4 5" key="1">
    <citation type="submission" date="2018-12" db="EMBL/GenBank/DDBJ databases">
        <title>Genome Sequence of Candidatus Viridilinea halotolerans isolated from saline sulfide-rich spring.</title>
        <authorList>
            <person name="Grouzdev D.S."/>
            <person name="Burganskaya E.I."/>
            <person name="Krutkina M.S."/>
            <person name="Sukhacheva M.V."/>
            <person name="Gorlenko V.M."/>
        </authorList>
    </citation>
    <scope>NUCLEOTIDE SEQUENCE [LARGE SCALE GENOMIC DNA]</scope>
    <source>
        <strain evidence="4">Chok-6</strain>
    </source>
</reference>
<accession>A0A426TR54</accession>
<evidence type="ECO:0000313" key="4">
    <source>
        <dbReference type="EMBL" id="RRR65875.1"/>
    </source>
</evidence>
<gene>
    <name evidence="4" type="ORF">EI684_21890</name>
</gene>
<proteinExistence type="inferred from homology"/>
<dbReference type="Gene3D" id="3.30.450.380">
    <property type="match status" value="1"/>
</dbReference>
<dbReference type="EMBL" id="RSAS01000903">
    <property type="protein sequence ID" value="RRR65875.1"/>
    <property type="molecule type" value="Genomic_DNA"/>
</dbReference>
<sequence length="705" mass="76416">MAYTLTSAFLCVLCGEKKEYDVTTGTLRVVEDGGLGSLIGATSGSGAAGAFVRSPDLLRAVRDLLLDELPKELIDPVAPSAARNAAVLTVLRRAIGEQIEAGEGSLRAVPTDEATLLGLYRDSLGWGPAQVYLDDERIQEIKINGTQILVQEDGADFVCVPERFSDPKQVLDRAQVLASQFRVALDAARPQGTLPLPHGTRMHVTIPPCTPHQQALVCIRRGRRYAWELDDILRRGGFNEAIHALLLLFARAKCSFLIAGETGSGKTALLESIVNSWPGTPHVITIEDNTLEIMVRHEAWTRELVQTAYEPTAFGRAAKEALRQTPTIVAPGEIRADEAGAVLTIAVSGHAIISTLHAKSCLAAIQRFADCAAMPGAYVYDGRRDNALEDACDNLEVVIHVEKMAGRRFISEIVLLNGSDPRTANTPLRPRLVPVAQMRVSEQGQIVWDTFVRAEVDTLEWQDGVDRTPKGLNQKLLLLRAAGRVRAAPTTRAAVDEAIQRAHELVLAGQIDAAMHALRRAWADRRDPLLVGAMARTLEAEPQRMASASAASEQHAEVVQRLLDARWWGEARAELDHAQADLVTVAALTPAGRWERMAEQITVGLEHDRDLLARARTARSALQRGTHPQEVLTLLGANTVGSCSPDAGMEALTVRRDALRQLIQMGEGEGGKDALAATEAQIATLHAQGQGQGQQRDVNTKADSR</sequence>